<comment type="caution">
    <text evidence="3">The sequence shown here is derived from an EMBL/GenBank/DDBJ whole genome shotgun (WGS) entry which is preliminary data.</text>
</comment>
<feature type="compositionally biased region" description="Low complexity" evidence="1">
    <location>
        <begin position="626"/>
        <end position="637"/>
    </location>
</feature>
<keyword evidence="2" id="KW-0812">Transmembrane</keyword>
<evidence type="ECO:0008006" key="5">
    <source>
        <dbReference type="Google" id="ProtNLM"/>
    </source>
</evidence>
<organism evidence="3 4">
    <name type="scientific">Effrenium voratum</name>
    <dbReference type="NCBI Taxonomy" id="2562239"/>
    <lineage>
        <taxon>Eukaryota</taxon>
        <taxon>Sar</taxon>
        <taxon>Alveolata</taxon>
        <taxon>Dinophyceae</taxon>
        <taxon>Suessiales</taxon>
        <taxon>Symbiodiniaceae</taxon>
        <taxon>Effrenium</taxon>
    </lineage>
</organism>
<proteinExistence type="predicted"/>
<keyword evidence="2" id="KW-0472">Membrane</keyword>
<protein>
    <recommendedName>
        <fullName evidence="5">GH16 domain-containing protein</fullName>
    </recommendedName>
</protein>
<dbReference type="Pfam" id="PF26113">
    <property type="entry name" value="GH16_XgeA"/>
    <property type="match status" value="1"/>
</dbReference>
<evidence type="ECO:0000256" key="1">
    <source>
        <dbReference type="SAM" id="MobiDB-lite"/>
    </source>
</evidence>
<evidence type="ECO:0000256" key="2">
    <source>
        <dbReference type="SAM" id="Phobius"/>
    </source>
</evidence>
<gene>
    <name evidence="3" type="ORF">EVOR1521_LOCUS4195</name>
</gene>
<feature type="transmembrane region" description="Helical" evidence="2">
    <location>
        <begin position="38"/>
        <end position="61"/>
    </location>
</feature>
<feature type="transmembrane region" description="Helical" evidence="2">
    <location>
        <begin position="400"/>
        <end position="422"/>
    </location>
</feature>
<dbReference type="PANTHER" id="PTHR10963">
    <property type="entry name" value="GLYCOSYL HYDROLASE-RELATED"/>
    <property type="match status" value="1"/>
</dbReference>
<keyword evidence="2" id="KW-1133">Transmembrane helix</keyword>
<feature type="compositionally biased region" description="Polar residues" evidence="1">
    <location>
        <begin position="579"/>
        <end position="592"/>
    </location>
</feature>
<dbReference type="Gene3D" id="2.60.120.200">
    <property type="match status" value="1"/>
</dbReference>
<keyword evidence="4" id="KW-1185">Reference proteome</keyword>
<dbReference type="InterPro" id="IPR013320">
    <property type="entry name" value="ConA-like_dom_sf"/>
</dbReference>
<feature type="compositionally biased region" description="Low complexity" evidence="1">
    <location>
        <begin position="498"/>
        <end position="510"/>
    </location>
</feature>
<dbReference type="Proteomes" id="UP001178507">
    <property type="component" value="Unassembled WGS sequence"/>
</dbReference>
<reference evidence="3" key="1">
    <citation type="submission" date="2023-08" db="EMBL/GenBank/DDBJ databases">
        <authorList>
            <person name="Chen Y."/>
            <person name="Shah S."/>
            <person name="Dougan E. K."/>
            <person name="Thang M."/>
            <person name="Chan C."/>
        </authorList>
    </citation>
    <scope>NUCLEOTIDE SEQUENCE</scope>
</reference>
<evidence type="ECO:0000313" key="4">
    <source>
        <dbReference type="Proteomes" id="UP001178507"/>
    </source>
</evidence>
<dbReference type="InterPro" id="IPR050546">
    <property type="entry name" value="Glycosyl_Hydrlase_16"/>
</dbReference>
<dbReference type="SUPFAM" id="SSF49899">
    <property type="entry name" value="Concanavalin A-like lectins/glucanases"/>
    <property type="match status" value="1"/>
</dbReference>
<dbReference type="PANTHER" id="PTHR10963:SF24">
    <property type="entry name" value="GLYCOSIDASE C21B10.07-RELATED"/>
    <property type="match status" value="1"/>
</dbReference>
<accession>A0AA36HSW0</accession>
<evidence type="ECO:0000313" key="3">
    <source>
        <dbReference type="EMBL" id="CAJ1374719.1"/>
    </source>
</evidence>
<feature type="compositionally biased region" description="Polar residues" evidence="1">
    <location>
        <begin position="540"/>
        <end position="571"/>
    </location>
</feature>
<name>A0AA36HSW0_9DINO</name>
<dbReference type="AlphaFoldDB" id="A0AA36HSW0"/>
<dbReference type="GO" id="GO:0009251">
    <property type="term" value="P:glucan catabolic process"/>
    <property type="evidence" value="ECO:0007669"/>
    <property type="project" value="TreeGrafter"/>
</dbReference>
<sequence length="662" mass="73237">MAWWGRDDDDYSLSPKSRRTNTEADFQVSFREWNSSTLLFLGVVLGGALLIAVVCAPRLGASGGYALTHSMVGEKFFTHWSFFDGPDPTHGVVEFVTFEEADRRGMVSAAFDRVFIGTEATEVLSGTQGRKSVRIESNEWFEDGLFILDVDHAPIACGAWPAFWMYGEDSQHAWPRWGEYDILEAVHNQTFATTTLHTRNNCDQAEVNKDLDFKGNWVNGQWGQEAKNCFIQAKGEFENQGCGQKQPAGSWGRHLNQAGGGTWVAEWDPQNRDIRTWFFQRGEEPADLLSKKPRPETWGVPTSFFTLRSKFCSPEHFKRMRLVFDITFCGDYGTPTMKTNCPYAGNCDAYVRNNPHVFSEAFWSIRALDVYRRPQERHGVISAPLGAYYEVLGEQEGSGWIFFGLIFTVLGLTGCVTVFYILSQKAADDNKSLIDTQIDGLSTCAVKMEDLKQMELVVPDQIQSCTDVNLESLREGEVQLRSGVGRLFGDGYERVSQGAGRAGAQSRGEALAYPQRGQASQSQQGGLLGGGGLFSVFRANPSSENLGQSPTRSPQGANYPMRTNPQPQSAWSWWGAPSQPVQSQPSVTGRTISSSSSQQPVCFWPQGQAGQLARAQTPPMGPGWNRAASPAHSRSPSQQGWSLPPTIQAIGQGFQRSWPMGT</sequence>
<feature type="region of interest" description="Disordered" evidence="1">
    <location>
        <begin position="498"/>
        <end position="662"/>
    </location>
</feature>
<dbReference type="EMBL" id="CAUJNA010000273">
    <property type="protein sequence ID" value="CAJ1374719.1"/>
    <property type="molecule type" value="Genomic_DNA"/>
</dbReference>